<accession>A0A411HG29</accession>
<name>A0A411HG29_9GAMM</name>
<organism evidence="1 2">
    <name type="scientific">Pseudolysobacter antarcticus</name>
    <dbReference type="NCBI Taxonomy" id="2511995"/>
    <lineage>
        <taxon>Bacteria</taxon>
        <taxon>Pseudomonadati</taxon>
        <taxon>Pseudomonadota</taxon>
        <taxon>Gammaproteobacteria</taxon>
        <taxon>Lysobacterales</taxon>
        <taxon>Rhodanobacteraceae</taxon>
        <taxon>Pseudolysobacter</taxon>
    </lineage>
</organism>
<dbReference type="AlphaFoldDB" id="A0A411HG29"/>
<dbReference type="Proteomes" id="UP000291562">
    <property type="component" value="Chromosome"/>
</dbReference>
<proteinExistence type="predicted"/>
<evidence type="ECO:0000313" key="1">
    <source>
        <dbReference type="EMBL" id="QBB69453.1"/>
    </source>
</evidence>
<dbReference type="EMBL" id="CP035704">
    <property type="protein sequence ID" value="QBB69453.1"/>
    <property type="molecule type" value="Genomic_DNA"/>
</dbReference>
<dbReference type="KEGG" id="xbc:ELE36_03160"/>
<gene>
    <name evidence="1" type="ORF">ELE36_03160</name>
</gene>
<reference evidence="1 2" key="1">
    <citation type="submission" date="2019-01" db="EMBL/GenBank/DDBJ databases">
        <title>Pseudolysobacter antarctica gen. nov., sp. nov., isolated from Fildes Peninsula, Antarctica.</title>
        <authorList>
            <person name="Wei Z."/>
            <person name="Peng F."/>
        </authorList>
    </citation>
    <scope>NUCLEOTIDE SEQUENCE [LARGE SCALE GENOMIC DNA]</scope>
    <source>
        <strain evidence="1 2">AQ6-296</strain>
    </source>
</reference>
<evidence type="ECO:0000313" key="2">
    <source>
        <dbReference type="Proteomes" id="UP000291562"/>
    </source>
</evidence>
<dbReference type="RefSeq" id="WP_129831709.1">
    <property type="nucleotide sequence ID" value="NZ_CP035704.1"/>
</dbReference>
<sequence length="99" mass="10820">MDKITISVPGFDAVTQGEQIKAHCGRAGSSERYSGGGISCRSDRYLFRVTAVYIYSLSAQMRASISAWHALPSPSSLADTSLRRFRVKIDCLLSKIAFS</sequence>
<keyword evidence="2" id="KW-1185">Reference proteome</keyword>
<protein>
    <submittedName>
        <fullName evidence="1">Uncharacterized protein</fullName>
    </submittedName>
</protein>